<evidence type="ECO:0000256" key="2">
    <source>
        <dbReference type="ARBA" id="ARBA00022801"/>
    </source>
</evidence>
<dbReference type="PROSITE" id="PS01095">
    <property type="entry name" value="GH18_1"/>
    <property type="match status" value="1"/>
</dbReference>
<dbReference type="GO" id="GO:0008061">
    <property type="term" value="F:chitin binding"/>
    <property type="evidence" value="ECO:0007669"/>
    <property type="project" value="InterPro"/>
</dbReference>
<feature type="signal peptide" evidence="9">
    <location>
        <begin position="1"/>
        <end position="19"/>
    </location>
</feature>
<feature type="chain" id="PRO_5040320470" description="GH18 domain-containing protein" evidence="9">
    <location>
        <begin position="20"/>
        <end position="333"/>
    </location>
</feature>
<protein>
    <recommendedName>
        <fullName evidence="10">GH18 domain-containing protein</fullName>
    </recommendedName>
</protein>
<keyword evidence="2 7" id="KW-0378">Hydrolase</keyword>
<dbReference type="InterPro" id="IPR001579">
    <property type="entry name" value="Glyco_hydro_18_chit_AS"/>
</dbReference>
<accession>A0A9P6SUS1</accession>
<keyword evidence="4" id="KW-0119">Carbohydrate metabolism</keyword>
<dbReference type="Proteomes" id="UP000749646">
    <property type="component" value="Unassembled WGS sequence"/>
</dbReference>
<sequence length="333" mass="37664">MKFSAIIASLTLLAMVVEALRVVGYYGKTAGECPDYPSFEPAQLPFDLFTHLNFAFVLINDDGVVEMHHPKDKKLYEGLNDLKIKKPTLRTAITVGGWDMNMTYYSKMVSIQVNRQKFITSIMEFVRKYGFDGIDFDWEYSSDKLRGGHDSERCRVLKEMRDATNSEELKGDQERLILSIALPGGPFHGPYFIIPKLVQYDYSPGPLQSRAHSGACNGLIGKCMFMVVNHDQWVGYDPPEIFALKIEYLKKLGLGRVSIWSMDSDTANHELTTSIHKNLTSNFIEGEAVPGSGSEESVNELKIRIPRIQNILSDQCQASRRICPRCGRHRLLT</sequence>
<dbReference type="InterPro" id="IPR029070">
    <property type="entry name" value="Chitinase_insertion_sf"/>
</dbReference>
<dbReference type="Gene3D" id="3.10.50.10">
    <property type="match status" value="1"/>
</dbReference>
<dbReference type="SUPFAM" id="SSF51445">
    <property type="entry name" value="(Trans)glycosidases"/>
    <property type="match status" value="1"/>
</dbReference>
<evidence type="ECO:0000256" key="1">
    <source>
        <dbReference type="ARBA" id="ARBA00000822"/>
    </source>
</evidence>
<evidence type="ECO:0000256" key="9">
    <source>
        <dbReference type="SAM" id="SignalP"/>
    </source>
</evidence>
<proteinExistence type="inferred from homology"/>
<evidence type="ECO:0000313" key="12">
    <source>
        <dbReference type="Proteomes" id="UP000749646"/>
    </source>
</evidence>
<dbReference type="GO" id="GO:0006032">
    <property type="term" value="P:chitin catabolic process"/>
    <property type="evidence" value="ECO:0007669"/>
    <property type="project" value="UniProtKB-KW"/>
</dbReference>
<evidence type="ECO:0000256" key="4">
    <source>
        <dbReference type="ARBA" id="ARBA00023277"/>
    </source>
</evidence>
<dbReference type="OrthoDB" id="73875at2759"/>
<evidence type="ECO:0000256" key="5">
    <source>
        <dbReference type="ARBA" id="ARBA00023295"/>
    </source>
</evidence>
<organism evidence="11 12">
    <name type="scientific">Modicella reniformis</name>
    <dbReference type="NCBI Taxonomy" id="1440133"/>
    <lineage>
        <taxon>Eukaryota</taxon>
        <taxon>Fungi</taxon>
        <taxon>Fungi incertae sedis</taxon>
        <taxon>Mucoromycota</taxon>
        <taxon>Mortierellomycotina</taxon>
        <taxon>Mortierellomycetes</taxon>
        <taxon>Mortierellales</taxon>
        <taxon>Mortierellaceae</taxon>
        <taxon>Modicella</taxon>
    </lineage>
</organism>
<dbReference type="GO" id="GO:0000272">
    <property type="term" value="P:polysaccharide catabolic process"/>
    <property type="evidence" value="ECO:0007669"/>
    <property type="project" value="UniProtKB-KW"/>
</dbReference>
<comment type="similarity">
    <text evidence="8">Belongs to the glycosyl hydrolase 18 family.</text>
</comment>
<name>A0A9P6SUS1_9FUNG</name>
<dbReference type="SMART" id="SM00636">
    <property type="entry name" value="Glyco_18"/>
    <property type="match status" value="1"/>
</dbReference>
<dbReference type="Pfam" id="PF00704">
    <property type="entry name" value="Glyco_hydro_18"/>
    <property type="match status" value="1"/>
</dbReference>
<gene>
    <name evidence="11" type="ORF">BGZ65_011917</name>
</gene>
<feature type="domain" description="GH18" evidence="10">
    <location>
        <begin position="20"/>
        <end position="282"/>
    </location>
</feature>
<evidence type="ECO:0000313" key="11">
    <source>
        <dbReference type="EMBL" id="KAG0005135.1"/>
    </source>
</evidence>
<keyword evidence="6" id="KW-0624">Polysaccharide degradation</keyword>
<dbReference type="Gene3D" id="3.20.20.80">
    <property type="entry name" value="Glycosidases"/>
    <property type="match status" value="2"/>
</dbReference>
<keyword evidence="5 7" id="KW-0326">Glycosidase</keyword>
<dbReference type="InterPro" id="IPR017853">
    <property type="entry name" value="GH"/>
</dbReference>
<dbReference type="InterPro" id="IPR050314">
    <property type="entry name" value="Glycosyl_Hydrlase_18"/>
</dbReference>
<evidence type="ECO:0000256" key="3">
    <source>
        <dbReference type="ARBA" id="ARBA00023024"/>
    </source>
</evidence>
<evidence type="ECO:0000256" key="6">
    <source>
        <dbReference type="ARBA" id="ARBA00023326"/>
    </source>
</evidence>
<comment type="caution">
    <text evidence="11">The sequence shown here is derived from an EMBL/GenBank/DDBJ whole genome shotgun (WGS) entry which is preliminary data.</text>
</comment>
<dbReference type="PANTHER" id="PTHR11177:SF317">
    <property type="entry name" value="CHITINASE 12-RELATED"/>
    <property type="match status" value="1"/>
</dbReference>
<dbReference type="EMBL" id="JAAAHW010000210">
    <property type="protein sequence ID" value="KAG0005135.1"/>
    <property type="molecule type" value="Genomic_DNA"/>
</dbReference>
<dbReference type="PROSITE" id="PS51910">
    <property type="entry name" value="GH18_2"/>
    <property type="match status" value="1"/>
</dbReference>
<reference evidence="11" key="1">
    <citation type="journal article" date="2020" name="Fungal Divers.">
        <title>Resolving the Mortierellaceae phylogeny through synthesis of multi-gene phylogenetics and phylogenomics.</title>
        <authorList>
            <person name="Vandepol N."/>
            <person name="Liber J."/>
            <person name="Desiro A."/>
            <person name="Na H."/>
            <person name="Kennedy M."/>
            <person name="Barry K."/>
            <person name="Grigoriev I.V."/>
            <person name="Miller A.N."/>
            <person name="O'Donnell K."/>
            <person name="Stajich J.E."/>
            <person name="Bonito G."/>
        </authorList>
    </citation>
    <scope>NUCLEOTIDE SEQUENCE</scope>
    <source>
        <strain evidence="11">MES-2147</strain>
    </source>
</reference>
<dbReference type="InterPro" id="IPR011583">
    <property type="entry name" value="Chitinase_II/V-like_cat"/>
</dbReference>
<comment type="catalytic activity">
    <reaction evidence="1">
        <text>Random endo-hydrolysis of N-acetyl-beta-D-glucosaminide (1-&gt;4)-beta-linkages in chitin and chitodextrins.</text>
        <dbReference type="EC" id="3.2.1.14"/>
    </reaction>
</comment>
<evidence type="ECO:0000256" key="7">
    <source>
        <dbReference type="RuleBase" id="RU000489"/>
    </source>
</evidence>
<evidence type="ECO:0000256" key="8">
    <source>
        <dbReference type="RuleBase" id="RU004453"/>
    </source>
</evidence>
<dbReference type="GO" id="GO:0008843">
    <property type="term" value="F:endochitinase activity"/>
    <property type="evidence" value="ECO:0007669"/>
    <property type="project" value="UniProtKB-EC"/>
</dbReference>
<keyword evidence="9" id="KW-0732">Signal</keyword>
<dbReference type="PANTHER" id="PTHR11177">
    <property type="entry name" value="CHITINASE"/>
    <property type="match status" value="1"/>
</dbReference>
<dbReference type="AlphaFoldDB" id="A0A9P6SUS1"/>
<dbReference type="InterPro" id="IPR001223">
    <property type="entry name" value="Glyco_hydro18_cat"/>
</dbReference>
<keyword evidence="12" id="KW-1185">Reference proteome</keyword>
<evidence type="ECO:0000259" key="10">
    <source>
        <dbReference type="PROSITE" id="PS51910"/>
    </source>
</evidence>
<keyword evidence="3" id="KW-0146">Chitin degradation</keyword>